<dbReference type="Gene3D" id="3.80.10.10">
    <property type="entry name" value="Ribonuclease Inhibitor"/>
    <property type="match status" value="1"/>
</dbReference>
<dbReference type="Proteomes" id="UP001172457">
    <property type="component" value="Chromosome 7"/>
</dbReference>
<dbReference type="GO" id="GO:0051707">
    <property type="term" value="P:response to other organism"/>
    <property type="evidence" value="ECO:0007669"/>
    <property type="project" value="UniProtKB-ARBA"/>
</dbReference>
<dbReference type="PRINTS" id="PR00364">
    <property type="entry name" value="DISEASERSIST"/>
</dbReference>
<dbReference type="Gene3D" id="3.40.50.300">
    <property type="entry name" value="P-loop containing nucleotide triphosphate hydrolases"/>
    <property type="match status" value="1"/>
</dbReference>
<dbReference type="InterPro" id="IPR035897">
    <property type="entry name" value="Toll_tir_struct_dom_sf"/>
</dbReference>
<dbReference type="InterPro" id="IPR032675">
    <property type="entry name" value="LRR_dom_sf"/>
</dbReference>
<dbReference type="SUPFAM" id="SSF46785">
    <property type="entry name" value="Winged helix' DNA-binding domain"/>
    <property type="match status" value="1"/>
</dbReference>
<evidence type="ECO:0000313" key="5">
    <source>
        <dbReference type="EMBL" id="KAJ9540123.1"/>
    </source>
</evidence>
<dbReference type="GO" id="GO:0006952">
    <property type="term" value="P:defense response"/>
    <property type="evidence" value="ECO:0007669"/>
    <property type="project" value="UniProtKB-KW"/>
</dbReference>
<keyword evidence="6" id="KW-1185">Reference proteome</keyword>
<dbReference type="InterPro" id="IPR027417">
    <property type="entry name" value="P-loop_NTPase"/>
</dbReference>
<evidence type="ECO:0000313" key="6">
    <source>
        <dbReference type="Proteomes" id="UP001172457"/>
    </source>
</evidence>
<dbReference type="InterPro" id="IPR042197">
    <property type="entry name" value="Apaf_helical"/>
</dbReference>
<proteinExistence type="predicted"/>
<keyword evidence="2" id="KW-0677">Repeat</keyword>
<evidence type="ECO:0000256" key="1">
    <source>
        <dbReference type="ARBA" id="ARBA00022614"/>
    </source>
</evidence>
<dbReference type="SUPFAM" id="SSF52200">
    <property type="entry name" value="Toll/Interleukin receptor TIR domain"/>
    <property type="match status" value="1"/>
</dbReference>
<dbReference type="Pfam" id="PF01582">
    <property type="entry name" value="TIR"/>
    <property type="match status" value="1"/>
</dbReference>
<dbReference type="InterPro" id="IPR036390">
    <property type="entry name" value="WH_DNA-bd_sf"/>
</dbReference>
<dbReference type="SUPFAM" id="SSF52047">
    <property type="entry name" value="RNI-like"/>
    <property type="match status" value="1"/>
</dbReference>
<dbReference type="AlphaFoldDB" id="A0AA38SJQ1"/>
<dbReference type="PROSITE" id="PS50104">
    <property type="entry name" value="TIR"/>
    <property type="match status" value="1"/>
</dbReference>
<dbReference type="GO" id="GO:0043531">
    <property type="term" value="F:ADP binding"/>
    <property type="evidence" value="ECO:0007669"/>
    <property type="project" value="InterPro"/>
</dbReference>
<dbReference type="SMART" id="SM00255">
    <property type="entry name" value="TIR"/>
    <property type="match status" value="1"/>
</dbReference>
<dbReference type="PANTHER" id="PTHR11017">
    <property type="entry name" value="LEUCINE-RICH REPEAT-CONTAINING PROTEIN"/>
    <property type="match status" value="1"/>
</dbReference>
<keyword evidence="3" id="KW-0611">Plant defense</keyword>
<dbReference type="Pfam" id="PF23282">
    <property type="entry name" value="WHD_ROQ1"/>
    <property type="match status" value="1"/>
</dbReference>
<feature type="domain" description="TIR" evidence="4">
    <location>
        <begin position="25"/>
        <end position="148"/>
    </location>
</feature>
<dbReference type="GO" id="GO:0007165">
    <property type="term" value="P:signal transduction"/>
    <property type="evidence" value="ECO:0007669"/>
    <property type="project" value="InterPro"/>
</dbReference>
<organism evidence="5 6">
    <name type="scientific">Centaurea solstitialis</name>
    <name type="common">yellow star-thistle</name>
    <dbReference type="NCBI Taxonomy" id="347529"/>
    <lineage>
        <taxon>Eukaryota</taxon>
        <taxon>Viridiplantae</taxon>
        <taxon>Streptophyta</taxon>
        <taxon>Embryophyta</taxon>
        <taxon>Tracheophyta</taxon>
        <taxon>Spermatophyta</taxon>
        <taxon>Magnoliopsida</taxon>
        <taxon>eudicotyledons</taxon>
        <taxon>Gunneridae</taxon>
        <taxon>Pentapetalae</taxon>
        <taxon>asterids</taxon>
        <taxon>campanulids</taxon>
        <taxon>Asterales</taxon>
        <taxon>Asteraceae</taxon>
        <taxon>Carduoideae</taxon>
        <taxon>Cardueae</taxon>
        <taxon>Centaureinae</taxon>
        <taxon>Centaurea</taxon>
    </lineage>
</organism>
<dbReference type="Gene3D" id="3.40.50.10140">
    <property type="entry name" value="Toll/interleukin-1 receptor homology (TIR) domain"/>
    <property type="match status" value="1"/>
</dbReference>
<comment type="caution">
    <text evidence="5">The sequence shown here is derived from an EMBL/GenBank/DDBJ whole genome shotgun (WGS) entry which is preliminary data.</text>
</comment>
<dbReference type="Pfam" id="PF00931">
    <property type="entry name" value="NB-ARC"/>
    <property type="match status" value="1"/>
</dbReference>
<dbReference type="InterPro" id="IPR055414">
    <property type="entry name" value="LRR_R13L4/SHOC2-like"/>
</dbReference>
<reference evidence="5" key="1">
    <citation type="submission" date="2023-03" db="EMBL/GenBank/DDBJ databases">
        <title>Chromosome-scale reference genome and RAD-based genetic map of yellow starthistle (Centaurea solstitialis) reveal putative structural variation and QTLs associated with invader traits.</title>
        <authorList>
            <person name="Reatini B."/>
            <person name="Cang F.A."/>
            <person name="Jiang Q."/>
            <person name="Mckibben M.T.W."/>
            <person name="Barker M.S."/>
            <person name="Rieseberg L.H."/>
            <person name="Dlugosch K.M."/>
        </authorList>
    </citation>
    <scope>NUCLEOTIDE SEQUENCE</scope>
    <source>
        <strain evidence="5">CAN-66</strain>
        <tissue evidence="5">Leaf</tissue>
    </source>
</reference>
<evidence type="ECO:0000256" key="2">
    <source>
        <dbReference type="ARBA" id="ARBA00022737"/>
    </source>
</evidence>
<dbReference type="InterPro" id="IPR002182">
    <property type="entry name" value="NB-ARC"/>
</dbReference>
<dbReference type="Pfam" id="PF23598">
    <property type="entry name" value="LRR_14"/>
    <property type="match status" value="1"/>
</dbReference>
<dbReference type="InterPro" id="IPR044974">
    <property type="entry name" value="Disease_R_plants"/>
</dbReference>
<dbReference type="InterPro" id="IPR058192">
    <property type="entry name" value="WHD_ROQ1-like"/>
</dbReference>
<dbReference type="PANTHER" id="PTHR11017:SF271">
    <property type="entry name" value="DISEASE RESISTANCE PROTEIN (TIR-NBS-LRR CLASS) FAMILY"/>
    <property type="match status" value="1"/>
</dbReference>
<dbReference type="EMBL" id="JARYMX010000007">
    <property type="protein sequence ID" value="KAJ9540123.1"/>
    <property type="molecule type" value="Genomic_DNA"/>
</dbReference>
<protein>
    <recommendedName>
        <fullName evidence="4">TIR domain-containing protein</fullName>
    </recommendedName>
</protein>
<evidence type="ECO:0000259" key="4">
    <source>
        <dbReference type="PROSITE" id="PS50104"/>
    </source>
</evidence>
<name>A0AA38SJQ1_9ASTR</name>
<dbReference type="Gene3D" id="1.10.8.430">
    <property type="entry name" value="Helical domain of apoptotic protease-activating factors"/>
    <property type="match status" value="1"/>
</dbReference>
<evidence type="ECO:0000256" key="3">
    <source>
        <dbReference type="ARBA" id="ARBA00022821"/>
    </source>
</evidence>
<accession>A0AA38SJQ1</accession>
<gene>
    <name evidence="5" type="ORF">OSB04_026629</name>
</gene>
<sequence>MDTDNTFHERYSLRFSVSSWETPQRKYDLYLNSHEKTFTDHLHTALVGSGIHTFRADELPSASLLKAIEESKISIVVFSKEYASCRSCLDKLVKIMDCKKSIGQLVFPVFHRVDPGDVRKQSGSFEDAFVKHEECFDPEMVNQWRAASAHIEDIVMEVVRRLNRTQFVVKHPVGLHSRLEYLKDLVGIFGPDDVGVVGIYGMGGIGKTTIAKEFYNLAIHHYEHSCFLENIREESKQFDGIVRLQERLLSTLKGKNHRVTSVDQGINLIKERLGCRKVLVVLDDVDQLGQIDSLTGNSSWFGKGSLIIMTTRDEHLLDQADVNYRYEVEELNDDQSVMLFNWHAFESPSPSEEVKDLLEDVVKHAGRLPLALEILGSSLYNKTRVEWERMLEELKRSRPDDILERLRISFDTLDDTEKDIFLDIACFFNGVEKEFAIKIFDGCGFFGRIGISTLSLLKVDMEARLRMHDLVQDMGRKVVWEKFPEQPENVLDCGCKMMFGTEAIEGIMLDPSMQSRFSTRPFAKMPNLRLLQINNTNLVGSFRECKNLRGLPSSICHLKSLESLNLGNCAKLKRLPEELGNLKSLRSLDASHVGIKQLPNSIGRLDQLESLTLNGCKNLKNLPSSICNLRSVDNLHLKDCFKSGKTARQIG</sequence>
<dbReference type="SUPFAM" id="SSF52540">
    <property type="entry name" value="P-loop containing nucleoside triphosphate hydrolases"/>
    <property type="match status" value="1"/>
</dbReference>
<dbReference type="InterPro" id="IPR000157">
    <property type="entry name" value="TIR_dom"/>
</dbReference>
<keyword evidence="1" id="KW-0433">Leucine-rich repeat</keyword>